<name>A0A835D6V4_TETSI</name>
<accession>A0A835D6V4</accession>
<dbReference type="Proteomes" id="UP000655225">
    <property type="component" value="Unassembled WGS sequence"/>
</dbReference>
<evidence type="ECO:0000313" key="1">
    <source>
        <dbReference type="EMBL" id="KAF8389224.1"/>
    </source>
</evidence>
<dbReference type="EMBL" id="JABCRI010000019">
    <property type="protein sequence ID" value="KAF8389224.1"/>
    <property type="molecule type" value="Genomic_DNA"/>
</dbReference>
<gene>
    <name evidence="1" type="ORF">HHK36_025917</name>
</gene>
<evidence type="ECO:0000313" key="2">
    <source>
        <dbReference type="Proteomes" id="UP000655225"/>
    </source>
</evidence>
<protein>
    <submittedName>
        <fullName evidence="1">Uncharacterized protein</fullName>
    </submittedName>
</protein>
<dbReference type="OrthoDB" id="1511720at2759"/>
<dbReference type="AlphaFoldDB" id="A0A835D6V4"/>
<comment type="caution">
    <text evidence="1">The sequence shown here is derived from an EMBL/GenBank/DDBJ whole genome shotgun (WGS) entry which is preliminary data.</text>
</comment>
<sequence>MEELEGVRYRFPYRYLGESREGLLYVRILAKADFFLWTLEDYYQRKWCLSYRVVIDIDVLPRCLLSCPVVAFDRRDPHVVYFNSGKRIFPYDLKNKELKPLHDTILDYPTTTKFHGLVCPYELPRCLQFLQSVTLMLSLVAQLSTIRLIWEPITLLGKVKLVFLPTLSPNNLYLGVQAICLFIHKDLEKRTVSTICSPEPASTDLGASSTILVGFLRVDSRICSRTDELSCSVQK</sequence>
<organism evidence="1 2">
    <name type="scientific">Tetracentron sinense</name>
    <name type="common">Spur-leaf</name>
    <dbReference type="NCBI Taxonomy" id="13715"/>
    <lineage>
        <taxon>Eukaryota</taxon>
        <taxon>Viridiplantae</taxon>
        <taxon>Streptophyta</taxon>
        <taxon>Embryophyta</taxon>
        <taxon>Tracheophyta</taxon>
        <taxon>Spermatophyta</taxon>
        <taxon>Magnoliopsida</taxon>
        <taxon>Trochodendrales</taxon>
        <taxon>Trochodendraceae</taxon>
        <taxon>Tetracentron</taxon>
    </lineage>
</organism>
<reference evidence="1 2" key="1">
    <citation type="submission" date="2020-04" db="EMBL/GenBank/DDBJ databases">
        <title>Plant Genome Project.</title>
        <authorList>
            <person name="Zhang R.-G."/>
        </authorList>
    </citation>
    <scope>NUCLEOTIDE SEQUENCE [LARGE SCALE GENOMIC DNA]</scope>
    <source>
        <strain evidence="1">YNK0</strain>
        <tissue evidence="1">Leaf</tissue>
    </source>
</reference>
<proteinExistence type="predicted"/>
<keyword evidence="2" id="KW-1185">Reference proteome</keyword>